<protein>
    <recommendedName>
        <fullName evidence="7">Zn(2)-C6 fungal-type domain-containing protein</fullName>
    </recommendedName>
</protein>
<dbReference type="Gene3D" id="4.10.240.10">
    <property type="entry name" value="Zn(2)-C6 fungal-type DNA-binding domain"/>
    <property type="match status" value="1"/>
</dbReference>
<evidence type="ECO:0000256" key="5">
    <source>
        <dbReference type="ARBA" id="ARBA00023242"/>
    </source>
</evidence>
<evidence type="ECO:0000256" key="1">
    <source>
        <dbReference type="ARBA" id="ARBA00004123"/>
    </source>
</evidence>
<dbReference type="AlphaFoldDB" id="G4TFR3"/>
<dbReference type="Proteomes" id="UP000007148">
    <property type="component" value="Unassembled WGS sequence"/>
</dbReference>
<gene>
    <name evidence="8" type="ORF">PIIN_04099</name>
</gene>
<feature type="domain" description="Zn(2)-C6 fungal-type" evidence="7">
    <location>
        <begin position="17"/>
        <end position="64"/>
    </location>
</feature>
<organism evidence="8 9">
    <name type="scientific">Serendipita indica (strain DSM 11827)</name>
    <name type="common">Root endophyte fungus</name>
    <name type="synonym">Piriformospora indica</name>
    <dbReference type="NCBI Taxonomy" id="1109443"/>
    <lineage>
        <taxon>Eukaryota</taxon>
        <taxon>Fungi</taxon>
        <taxon>Dikarya</taxon>
        <taxon>Basidiomycota</taxon>
        <taxon>Agaricomycotina</taxon>
        <taxon>Agaricomycetes</taxon>
        <taxon>Sebacinales</taxon>
        <taxon>Serendipitaceae</taxon>
        <taxon>Serendipita</taxon>
    </lineage>
</organism>
<feature type="region of interest" description="Disordered" evidence="6">
    <location>
        <begin position="600"/>
        <end position="657"/>
    </location>
</feature>
<evidence type="ECO:0000313" key="8">
    <source>
        <dbReference type="EMBL" id="CCA70160.1"/>
    </source>
</evidence>
<dbReference type="STRING" id="1109443.G4TFR3"/>
<dbReference type="EMBL" id="CAFZ01000074">
    <property type="protein sequence ID" value="CCA70160.1"/>
    <property type="molecule type" value="Genomic_DNA"/>
</dbReference>
<comment type="subcellular location">
    <subcellularLocation>
        <location evidence="1">Nucleus</location>
    </subcellularLocation>
</comment>
<dbReference type="Pfam" id="PF04082">
    <property type="entry name" value="Fungal_trans"/>
    <property type="match status" value="1"/>
</dbReference>
<dbReference type="InterPro" id="IPR001138">
    <property type="entry name" value="Zn2Cys6_DnaBD"/>
</dbReference>
<dbReference type="GO" id="GO:0005634">
    <property type="term" value="C:nucleus"/>
    <property type="evidence" value="ECO:0007669"/>
    <property type="project" value="UniProtKB-SubCell"/>
</dbReference>
<dbReference type="InterPro" id="IPR007219">
    <property type="entry name" value="XnlR_reg_dom"/>
</dbReference>
<dbReference type="InterPro" id="IPR036864">
    <property type="entry name" value="Zn2-C6_fun-type_DNA-bd_sf"/>
</dbReference>
<dbReference type="OrthoDB" id="5600212at2759"/>
<feature type="region of interest" description="Disordered" evidence="6">
    <location>
        <begin position="106"/>
        <end position="271"/>
    </location>
</feature>
<dbReference type="GO" id="GO:0008270">
    <property type="term" value="F:zinc ion binding"/>
    <property type="evidence" value="ECO:0007669"/>
    <property type="project" value="InterPro"/>
</dbReference>
<evidence type="ECO:0000256" key="4">
    <source>
        <dbReference type="ARBA" id="ARBA00023163"/>
    </source>
</evidence>
<feature type="compositionally biased region" description="Polar residues" evidence="6">
    <location>
        <begin position="605"/>
        <end position="624"/>
    </location>
</feature>
<dbReference type="SUPFAM" id="SSF57701">
    <property type="entry name" value="Zn2/Cys6 DNA-binding domain"/>
    <property type="match status" value="1"/>
</dbReference>
<sequence>MPRAANASTGALRRNQACRQCRKRKLKCDAQRPHCGTCQKQWAAQISVPPPVGFAHPKEPACTYDPIEGLVLAPDTVEDPSERVRVLEAQIAQLQSKLNLAQVEAVSNSASSSHHRTGSSPPESIPSRSFMSSSPPGHSLPPTGTGLPSNSLYTHPPYDNRQPPYASAGTTRPVPGPTLPPLNHFPASGDGRTRPGSQGDAYYTGLESDVRSTPFNSETHHSSDRVHHPRTLSHPYHRDQPHISHLVRGDRGDGYGNVRISSGSSDGFGSAVEAGVPRVSRLARQSDTRVRGYSLNNDPSAPLYDLMFSGWSKDLPPRHELANYIDIYFRCDPCSSRMLHRPTLLNNLNYPPTHPDFPHPALLHAICATASRYTFRGRLDSALNAADAQQSTVPQRDRFAEFHANKTRAYVNATMSNGQNIFDVFQACVILSWWFYSEGRWVEVWIQAGFQTRAIVPLGLNYLGLIKRGPDGAPVKNPYLAAPKNAHETETRRRAWWMAILFDRIVSLGGWLHSVDERDIGTELPLPYARYDAAFEFPSNPQTLHSENVFTRHPIEYTDSHILFLKSILLFGRITDYTVRMGIRAPLLAHAHGDVASPLYHTVSPGKNTGNTPGATPSGPSNLSAGGAGTNARSPSPGGHARANSAAANGTTDPRNAPGFQTLDKLVAVEFLNSFPAQYRSCLGALDASASGIGMGLDGYTMPPAGGLDTDLYVAHLVPHAATITLHNPWVNYAEPATCPSVARCMEAARAILDKYYLLQSTSFDITLLHPFVTICWYLACVVQIHLCKRLIEMGDVVNEATCWGEINMLRNALITYGKYCPIGTRQEKMLHPIMQEIISMTTQEQPLQVGLPLYPFSIDSAFQLAEKRAAAEANVAVGIIRGTGAPKGHLSGIETLLSASSGAAMIEEEVDVRDAIAPIPDVSIVGEDGDTTMTDHVPPLPVGGITVPRVQSIGGSWMTEGN</sequence>
<evidence type="ECO:0000259" key="7">
    <source>
        <dbReference type="PROSITE" id="PS50048"/>
    </source>
</evidence>
<proteinExistence type="predicted"/>
<dbReference type="SMART" id="SM00066">
    <property type="entry name" value="GAL4"/>
    <property type="match status" value="1"/>
</dbReference>
<dbReference type="Pfam" id="PF00172">
    <property type="entry name" value="Zn_clus"/>
    <property type="match status" value="1"/>
</dbReference>
<feature type="compositionally biased region" description="Low complexity" evidence="6">
    <location>
        <begin position="107"/>
        <end position="137"/>
    </location>
</feature>
<keyword evidence="5" id="KW-0539">Nucleus</keyword>
<dbReference type="InParanoid" id="G4TFR3"/>
<dbReference type="GO" id="GO:0003677">
    <property type="term" value="F:DNA binding"/>
    <property type="evidence" value="ECO:0007669"/>
    <property type="project" value="InterPro"/>
</dbReference>
<dbReference type="PANTHER" id="PTHR47338">
    <property type="entry name" value="ZN(II)2CYS6 TRANSCRIPTION FACTOR (EUROFUNG)-RELATED"/>
    <property type="match status" value="1"/>
</dbReference>
<evidence type="ECO:0000256" key="6">
    <source>
        <dbReference type="SAM" id="MobiDB-lite"/>
    </source>
</evidence>
<keyword evidence="3" id="KW-0805">Transcription regulation</keyword>
<dbReference type="CDD" id="cd12148">
    <property type="entry name" value="fungal_TF_MHR"/>
    <property type="match status" value="1"/>
</dbReference>
<dbReference type="HOGENOM" id="CLU_009416_1_0_1"/>
<evidence type="ECO:0000256" key="2">
    <source>
        <dbReference type="ARBA" id="ARBA00022723"/>
    </source>
</evidence>
<feature type="compositionally biased region" description="Basic and acidic residues" evidence="6">
    <location>
        <begin position="236"/>
        <end position="253"/>
    </location>
</feature>
<dbReference type="PROSITE" id="PS50048">
    <property type="entry name" value="ZN2_CY6_FUNGAL_2"/>
    <property type="match status" value="1"/>
</dbReference>
<comment type="caution">
    <text evidence="8">The sequence shown here is derived from an EMBL/GenBank/DDBJ whole genome shotgun (WGS) entry which is preliminary data.</text>
</comment>
<dbReference type="GO" id="GO:0006351">
    <property type="term" value="P:DNA-templated transcription"/>
    <property type="evidence" value="ECO:0007669"/>
    <property type="project" value="InterPro"/>
</dbReference>
<dbReference type="OMA" id="FFRCDPC"/>
<keyword evidence="2" id="KW-0479">Metal-binding</keyword>
<dbReference type="CDD" id="cd00067">
    <property type="entry name" value="GAL4"/>
    <property type="match status" value="1"/>
</dbReference>
<evidence type="ECO:0000313" key="9">
    <source>
        <dbReference type="Proteomes" id="UP000007148"/>
    </source>
</evidence>
<evidence type="ECO:0000256" key="3">
    <source>
        <dbReference type="ARBA" id="ARBA00023015"/>
    </source>
</evidence>
<accession>G4TFR3</accession>
<keyword evidence="9" id="KW-1185">Reference proteome</keyword>
<reference evidence="8 9" key="1">
    <citation type="journal article" date="2011" name="PLoS Pathog.">
        <title>Endophytic Life Strategies Decoded by Genome and Transcriptome Analyses of the Mutualistic Root Symbiont Piriformospora indica.</title>
        <authorList>
            <person name="Zuccaro A."/>
            <person name="Lahrmann U."/>
            <person name="Guldener U."/>
            <person name="Langen G."/>
            <person name="Pfiffi S."/>
            <person name="Biedenkopf D."/>
            <person name="Wong P."/>
            <person name="Samans B."/>
            <person name="Grimm C."/>
            <person name="Basiewicz M."/>
            <person name="Murat C."/>
            <person name="Martin F."/>
            <person name="Kogel K.H."/>
        </authorList>
    </citation>
    <scope>NUCLEOTIDE SEQUENCE [LARGE SCALE GENOMIC DNA]</scope>
    <source>
        <strain evidence="8 9">DSM 11827</strain>
    </source>
</reference>
<dbReference type="GO" id="GO:0000981">
    <property type="term" value="F:DNA-binding transcription factor activity, RNA polymerase II-specific"/>
    <property type="evidence" value="ECO:0007669"/>
    <property type="project" value="InterPro"/>
</dbReference>
<dbReference type="PANTHER" id="PTHR47338:SF29">
    <property type="entry name" value="ZN(2)-C6 FUNGAL-TYPE DOMAIN-CONTAINING PROTEIN"/>
    <property type="match status" value="1"/>
</dbReference>
<dbReference type="InterPro" id="IPR050815">
    <property type="entry name" value="TF_fung"/>
</dbReference>
<keyword evidence="4" id="KW-0804">Transcription</keyword>
<dbReference type="eggNOG" id="ENOG502QVC1">
    <property type="taxonomic scope" value="Eukaryota"/>
</dbReference>
<name>G4TFR3_SERID</name>